<reference evidence="1" key="1">
    <citation type="journal article" date="2015" name="Nature">
        <title>Complex archaea that bridge the gap between prokaryotes and eukaryotes.</title>
        <authorList>
            <person name="Spang A."/>
            <person name="Saw J.H."/>
            <person name="Jorgensen S.L."/>
            <person name="Zaremba-Niedzwiedzka K."/>
            <person name="Martijn J."/>
            <person name="Lind A.E."/>
            <person name="van Eijk R."/>
            <person name="Schleper C."/>
            <person name="Guy L."/>
            <person name="Ettema T.J."/>
        </authorList>
    </citation>
    <scope>NUCLEOTIDE SEQUENCE</scope>
</reference>
<comment type="caution">
    <text evidence="1">The sequence shown here is derived from an EMBL/GenBank/DDBJ whole genome shotgun (WGS) entry which is preliminary data.</text>
</comment>
<dbReference type="EMBL" id="LAZR01027949">
    <property type="protein sequence ID" value="KKL64097.1"/>
    <property type="molecule type" value="Genomic_DNA"/>
</dbReference>
<organism evidence="1">
    <name type="scientific">marine sediment metagenome</name>
    <dbReference type="NCBI Taxonomy" id="412755"/>
    <lineage>
        <taxon>unclassified sequences</taxon>
        <taxon>metagenomes</taxon>
        <taxon>ecological metagenomes</taxon>
    </lineage>
</organism>
<name>A0A0F9GLQ6_9ZZZZ</name>
<gene>
    <name evidence="1" type="ORF">LCGC14_2168480</name>
</gene>
<proteinExistence type="predicted"/>
<dbReference type="AlphaFoldDB" id="A0A0F9GLQ6"/>
<evidence type="ECO:0000313" key="1">
    <source>
        <dbReference type="EMBL" id="KKL64097.1"/>
    </source>
</evidence>
<accession>A0A0F9GLQ6</accession>
<sequence>MVEINKTTLSADFPIVEKFEDYHEIYHYGCGLSKLFGRKIGDSEIGFCENGLYWGVFYVGRKPNKAVIEQLLSDAEYVPMGDEEF</sequence>
<protein>
    <submittedName>
        <fullName evidence="1">Uncharacterized protein</fullName>
    </submittedName>
</protein>